<evidence type="ECO:0000259" key="4">
    <source>
        <dbReference type="Pfam" id="PF02272"/>
    </source>
</evidence>
<keyword evidence="6" id="KW-0540">Nuclease</keyword>
<reference evidence="6" key="1">
    <citation type="submission" date="2021-07" db="EMBL/GenBank/DDBJ databases">
        <title>Zhongshania sp. CAU 1632 isolated from seawater.</title>
        <authorList>
            <person name="Kim W."/>
        </authorList>
    </citation>
    <scope>NUCLEOTIDE SEQUENCE</scope>
    <source>
        <strain evidence="6">CAU 1632</strain>
    </source>
</reference>
<feature type="domain" description="DDH" evidence="3">
    <location>
        <begin position="86"/>
        <end position="244"/>
    </location>
</feature>
<accession>A0ABS6VMJ1</accession>
<dbReference type="EMBL" id="JAHWDQ010000001">
    <property type="protein sequence ID" value="MBW2939530.1"/>
    <property type="molecule type" value="Genomic_DNA"/>
</dbReference>
<feature type="domain" description="RecJ OB" evidence="5">
    <location>
        <begin position="480"/>
        <end position="584"/>
    </location>
</feature>
<dbReference type="InterPro" id="IPR051673">
    <property type="entry name" value="SSDNA_exonuclease_RecJ"/>
</dbReference>
<feature type="domain" description="DHHA1" evidence="4">
    <location>
        <begin position="370"/>
        <end position="461"/>
    </location>
</feature>
<dbReference type="InterPro" id="IPR001667">
    <property type="entry name" value="DDH_dom"/>
</dbReference>
<dbReference type="Pfam" id="PF02272">
    <property type="entry name" value="DHHA1"/>
    <property type="match status" value="1"/>
</dbReference>
<evidence type="ECO:0000313" key="6">
    <source>
        <dbReference type="EMBL" id="MBW2939530.1"/>
    </source>
</evidence>
<proteinExistence type="predicted"/>
<evidence type="ECO:0000256" key="1">
    <source>
        <dbReference type="ARBA" id="ARBA00019841"/>
    </source>
</evidence>
<dbReference type="GO" id="GO:0004527">
    <property type="term" value="F:exonuclease activity"/>
    <property type="evidence" value="ECO:0007669"/>
    <property type="project" value="UniProtKB-KW"/>
</dbReference>
<sequence length="590" mass="64113">MFTRLSLPTSAPESVSDFPKIILRTSAATDFSAAVPPLLQKLYGARGVVSDKQIETGLEQLPKPDMKGLPQACTLLADAIQNNQRLLIVGDFDCDGATSTCVGLLGLRALGAEHVDYLVPNRFEYGYGLTPEIVAVAAERQPDLIITVDNGISSIDGVAAAARLGIPVLVTDHHLPGDALPDAAAIVNPNQHGCPFPAKSLAGVGVMFYVLLALRSELRERAWFSGERPEPNLAELLDLVALGTVADVVPLEQVNRVLVTQGLRRIRAGRCRPGIKALLRVAGKEAARLVAADMGFALGPRLNAAGRLDDISLGIRCLLTDDEDVALSLAAELDDLNRERRAIEQSMKDDAMRVLAHLQLDASHIPNGICLYDPTWHQGVVGILASRIKDRYHRPVIAFADADDEEMKGSARSIPGLHLRDALDLLAKRNPGLLNKFGGHAMAAGLSLAKADYSRFEIAFDAIVAELTNEEQLTAAVHSDGELLPADFSIEHAELLRSAGPWGQNFPEPKFHGRFRLVQQRIVGERQLKMVLSPIGADQQIIDAIAFNIDTAQWPNQQADEVELVYKLDSNLFRERLSVQLLVDHLRVVL</sequence>
<keyword evidence="6" id="KW-0269">Exonuclease</keyword>
<dbReference type="Pfam" id="PF01368">
    <property type="entry name" value="DHH"/>
    <property type="match status" value="1"/>
</dbReference>
<evidence type="ECO:0000259" key="3">
    <source>
        <dbReference type="Pfam" id="PF01368"/>
    </source>
</evidence>
<dbReference type="InterPro" id="IPR003156">
    <property type="entry name" value="DHHA1_dom"/>
</dbReference>
<protein>
    <recommendedName>
        <fullName evidence="1">Single-stranded-DNA-specific exonuclease RecJ</fullName>
    </recommendedName>
</protein>
<dbReference type="InterPro" id="IPR004610">
    <property type="entry name" value="RecJ"/>
</dbReference>
<organism evidence="6 7">
    <name type="scientific">Zhongshania aquimaris</name>
    <dbReference type="NCBI Taxonomy" id="2857107"/>
    <lineage>
        <taxon>Bacteria</taxon>
        <taxon>Pseudomonadati</taxon>
        <taxon>Pseudomonadota</taxon>
        <taxon>Gammaproteobacteria</taxon>
        <taxon>Cellvibrionales</taxon>
        <taxon>Spongiibacteraceae</taxon>
        <taxon>Zhongshania</taxon>
    </lineage>
</organism>
<keyword evidence="2" id="KW-0378">Hydrolase</keyword>
<dbReference type="Proteomes" id="UP001166291">
    <property type="component" value="Unassembled WGS sequence"/>
</dbReference>
<evidence type="ECO:0000313" key="7">
    <source>
        <dbReference type="Proteomes" id="UP001166291"/>
    </source>
</evidence>
<dbReference type="PANTHER" id="PTHR30255:SF2">
    <property type="entry name" value="SINGLE-STRANDED-DNA-SPECIFIC EXONUCLEASE RECJ"/>
    <property type="match status" value="1"/>
</dbReference>
<dbReference type="Pfam" id="PF17768">
    <property type="entry name" value="RecJ_OB"/>
    <property type="match status" value="1"/>
</dbReference>
<evidence type="ECO:0000256" key="2">
    <source>
        <dbReference type="ARBA" id="ARBA00022801"/>
    </source>
</evidence>
<comment type="caution">
    <text evidence="6">The sequence shown here is derived from an EMBL/GenBank/DDBJ whole genome shotgun (WGS) entry which is preliminary data.</text>
</comment>
<evidence type="ECO:0000259" key="5">
    <source>
        <dbReference type="Pfam" id="PF17768"/>
    </source>
</evidence>
<dbReference type="PANTHER" id="PTHR30255">
    <property type="entry name" value="SINGLE-STRANDED-DNA-SPECIFIC EXONUCLEASE RECJ"/>
    <property type="match status" value="1"/>
</dbReference>
<keyword evidence="7" id="KW-1185">Reference proteome</keyword>
<dbReference type="RefSeq" id="WP_219041782.1">
    <property type="nucleotide sequence ID" value="NZ_JAHWDQ010000001.1"/>
</dbReference>
<name>A0ABS6VMJ1_9GAMM</name>
<dbReference type="InterPro" id="IPR041122">
    <property type="entry name" value="RecJ_OB"/>
</dbReference>
<gene>
    <name evidence="6" type="primary">recJ</name>
    <name evidence="6" type="ORF">KXJ70_01995</name>
</gene>
<dbReference type="NCBIfam" id="TIGR00644">
    <property type="entry name" value="recJ"/>
    <property type="match status" value="1"/>
</dbReference>